<gene>
    <name evidence="2" type="ORF">GT409_06055</name>
</gene>
<dbReference type="RefSeq" id="WP_160627930.1">
    <property type="nucleotide sequence ID" value="NZ_CP047593.1"/>
</dbReference>
<keyword evidence="3" id="KW-1185">Reference proteome</keyword>
<dbReference type="EMBL" id="CP047593">
    <property type="protein sequence ID" value="QHI69024.1"/>
    <property type="molecule type" value="Genomic_DNA"/>
</dbReference>
<dbReference type="PANTHER" id="PTHR43312">
    <property type="entry name" value="D-THREO-ALDOSE 1-DEHYDROGENASE"/>
    <property type="match status" value="1"/>
</dbReference>
<dbReference type="InterPro" id="IPR023210">
    <property type="entry name" value="NADP_OxRdtase_dom"/>
</dbReference>
<dbReference type="PANTHER" id="PTHR43312:SF1">
    <property type="entry name" value="NADP-DEPENDENT OXIDOREDUCTASE DOMAIN-CONTAINING PROTEIN"/>
    <property type="match status" value="1"/>
</dbReference>
<feature type="domain" description="4Fe-4S ferredoxin-type" evidence="1">
    <location>
        <begin position="323"/>
        <end position="353"/>
    </location>
</feature>
<evidence type="ECO:0000313" key="3">
    <source>
        <dbReference type="Proteomes" id="UP000464954"/>
    </source>
</evidence>
<dbReference type="AlphaFoldDB" id="A0A6P1M907"/>
<dbReference type="Pfam" id="PF00248">
    <property type="entry name" value="Aldo_ket_red"/>
    <property type="match status" value="1"/>
</dbReference>
<evidence type="ECO:0000313" key="2">
    <source>
        <dbReference type="EMBL" id="QHI69024.1"/>
    </source>
</evidence>
<dbReference type="SUPFAM" id="SSF51430">
    <property type="entry name" value="NAD(P)-linked oxidoreductase"/>
    <property type="match status" value="1"/>
</dbReference>
<sequence length="367" mass="40390">MIYRTYGKTGKEVSAIGFGGMRFPQPENIEKNAELVLYAHSKGITYFDTAPGYCDDRSEEIMGAAFRQMAPGSFVVSTKCGSPDGEELRKSLERSLERLGVDCIDFFNIWCVKSQADWESRKKGGAVDALLKARDEGLVKHVVCSTHMTRDEAAGMFAEKNFEGVTLGYNAVNFPFREQVISDAAAHEMGVVVMNPLNGGLIPQHAARFDFIRAENDPDVVHAGLRFVLSNSAVTVALVGFGSREEIDASVAVTENFVPHDEAHHDALKKQITDRFDGFCTGCGYCVPCPQGIRIPRMMDAYNMRILAGPQPEHITNRLKWHWSMTANEAETCTQCGACEAACTQHLPIIERLKEISAAGREAAQAE</sequence>
<dbReference type="Pfam" id="PF13534">
    <property type="entry name" value="Fer4_17"/>
    <property type="match status" value="1"/>
</dbReference>
<dbReference type="InterPro" id="IPR036812">
    <property type="entry name" value="NAD(P)_OxRdtase_dom_sf"/>
</dbReference>
<dbReference type="InterPro" id="IPR017896">
    <property type="entry name" value="4Fe4S_Fe-S-bd"/>
</dbReference>
<accession>A0A6P1M907</accession>
<evidence type="ECO:0000259" key="1">
    <source>
        <dbReference type="PROSITE" id="PS51379"/>
    </source>
</evidence>
<dbReference type="PROSITE" id="PS51379">
    <property type="entry name" value="4FE4S_FER_2"/>
    <property type="match status" value="1"/>
</dbReference>
<organism evidence="2 3">
    <name type="scientific">Tichowtungia aerotolerans</name>
    <dbReference type="NCBI Taxonomy" id="2697043"/>
    <lineage>
        <taxon>Bacteria</taxon>
        <taxon>Pseudomonadati</taxon>
        <taxon>Kiritimatiellota</taxon>
        <taxon>Tichowtungiia</taxon>
        <taxon>Tichowtungiales</taxon>
        <taxon>Tichowtungiaceae</taxon>
        <taxon>Tichowtungia</taxon>
    </lineage>
</organism>
<dbReference type="KEGG" id="taer:GT409_06055"/>
<dbReference type="SUPFAM" id="SSF46548">
    <property type="entry name" value="alpha-helical ferredoxin"/>
    <property type="match status" value="1"/>
</dbReference>
<protein>
    <submittedName>
        <fullName evidence="2">Aldo/keto reductase</fullName>
    </submittedName>
</protein>
<reference evidence="2 3" key="1">
    <citation type="submission" date="2020-01" db="EMBL/GenBank/DDBJ databases">
        <title>Ponticoccus aerotolerans gen. nov., sp. nov., an anaerobic bacterium and proposal of Ponticoccusceae fam. nov., Ponticoccusles ord. nov. and Ponticoccuse classis nov. in the phylum Kiritimatiellaeota.</title>
        <authorList>
            <person name="Zhou L.Y."/>
            <person name="Du Z.J."/>
        </authorList>
    </citation>
    <scope>NUCLEOTIDE SEQUENCE [LARGE SCALE GENOMIC DNA]</scope>
    <source>
        <strain evidence="2 3">S-5007</strain>
    </source>
</reference>
<name>A0A6P1M907_9BACT</name>
<dbReference type="Gene3D" id="3.20.20.100">
    <property type="entry name" value="NADP-dependent oxidoreductase domain"/>
    <property type="match status" value="1"/>
</dbReference>
<proteinExistence type="predicted"/>
<dbReference type="InterPro" id="IPR053135">
    <property type="entry name" value="AKR2_Oxidoreductase"/>
</dbReference>
<dbReference type="CDD" id="cd19096">
    <property type="entry name" value="AKR_Fe-S_oxidoreductase"/>
    <property type="match status" value="1"/>
</dbReference>
<dbReference type="Proteomes" id="UP000464954">
    <property type="component" value="Chromosome"/>
</dbReference>